<dbReference type="Proteomes" id="UP000186143">
    <property type="component" value="Unassembled WGS sequence"/>
</dbReference>
<dbReference type="EMBL" id="MKIO01000019">
    <property type="protein sequence ID" value="OLP57283.1"/>
    <property type="molecule type" value="Genomic_DNA"/>
</dbReference>
<dbReference type="SUPFAM" id="SSF88713">
    <property type="entry name" value="Glycoside hydrolase/deacetylase"/>
    <property type="match status" value="1"/>
</dbReference>
<accession>A0A1Q9APE3</accession>
<evidence type="ECO:0000313" key="2">
    <source>
        <dbReference type="EMBL" id="OLP57283.1"/>
    </source>
</evidence>
<feature type="chain" id="PRO_5013090612" evidence="1">
    <location>
        <begin position="22"/>
        <end position="336"/>
    </location>
</feature>
<proteinExistence type="predicted"/>
<dbReference type="AlphaFoldDB" id="A0A1Q9APE3"/>
<dbReference type="Gene3D" id="3.20.20.370">
    <property type="entry name" value="Glycoside hydrolase/deacetylase"/>
    <property type="match status" value="1"/>
</dbReference>
<dbReference type="PANTHER" id="PTHR45985">
    <property type="match status" value="1"/>
</dbReference>
<sequence>MLMHRLSVLPALFSALLLAPAIGTSAEAPRGPQLVIVSFDGAHDNALWARSLALAERTHAHFTYFLSCTFLMTRKEGGQAYVAPGHGPARSNVGFAQSREEIAERVRHIWQAHQGGHDIGSHACGHFDGKDWTAADWTREFSAFETALNGAWEAGGIKAEEPEDWRRFVREDISGFRAPYLSTSPGLLPAERKAGFRYDASLVTKGPALPVTEDGLPRFGLPTIAEGPSSRPVIAMDYNLFVRHSMGVENKKESAQFEERALSAYRAAFEAQVQGDRLPLQLGFHFVEMNGGAYWRALDRFLTETCGRQEVACVSYKEALERLKGETGQRPAVGSL</sequence>
<dbReference type="InterPro" id="IPR052740">
    <property type="entry name" value="CE4"/>
</dbReference>
<gene>
    <name evidence="2" type="ORF">BJF92_06925</name>
</gene>
<dbReference type="GO" id="GO:0005975">
    <property type="term" value="P:carbohydrate metabolic process"/>
    <property type="evidence" value="ECO:0007669"/>
    <property type="project" value="InterPro"/>
</dbReference>
<dbReference type="InterPro" id="IPR011330">
    <property type="entry name" value="Glyco_hydro/deAcase_b/a-brl"/>
</dbReference>
<dbReference type="PANTHER" id="PTHR45985:SF3">
    <property type="entry name" value="CHITIN DEACETYLASE-LIKE 4"/>
    <property type="match status" value="1"/>
</dbReference>
<feature type="signal peptide" evidence="1">
    <location>
        <begin position="1"/>
        <end position="21"/>
    </location>
</feature>
<evidence type="ECO:0000256" key="1">
    <source>
        <dbReference type="SAM" id="SignalP"/>
    </source>
</evidence>
<dbReference type="STRING" id="1672749.BJF92_06925"/>
<comment type="caution">
    <text evidence="2">The sequence shown here is derived from an EMBL/GenBank/DDBJ whole genome shotgun (WGS) entry which is preliminary data.</text>
</comment>
<organism evidence="2 3">
    <name type="scientific">Xaviernesmea rhizosphaerae</name>
    <dbReference type="NCBI Taxonomy" id="1672749"/>
    <lineage>
        <taxon>Bacteria</taxon>
        <taxon>Pseudomonadati</taxon>
        <taxon>Pseudomonadota</taxon>
        <taxon>Alphaproteobacteria</taxon>
        <taxon>Hyphomicrobiales</taxon>
        <taxon>Rhizobiaceae</taxon>
        <taxon>Rhizobium/Agrobacterium group</taxon>
        <taxon>Xaviernesmea</taxon>
    </lineage>
</organism>
<keyword evidence="1" id="KW-0732">Signal</keyword>
<reference evidence="2 3" key="1">
    <citation type="submission" date="2016-09" db="EMBL/GenBank/DDBJ databases">
        <title>Rhizobium sp. nov., a novel species isolated from the rice rhizosphere.</title>
        <authorList>
            <person name="Zhao J."/>
            <person name="Zhang X."/>
        </authorList>
    </citation>
    <scope>NUCLEOTIDE SEQUENCE [LARGE SCALE GENOMIC DNA]</scope>
    <source>
        <strain evidence="2 3">MH17</strain>
    </source>
</reference>
<evidence type="ECO:0000313" key="3">
    <source>
        <dbReference type="Proteomes" id="UP000186143"/>
    </source>
</evidence>
<dbReference type="OrthoDB" id="438898at2"/>
<name>A0A1Q9APE3_9HYPH</name>
<protein>
    <submittedName>
        <fullName evidence="2">Polysaccharide deacetylase</fullName>
    </submittedName>
</protein>